<dbReference type="PANTHER" id="PTHR47691">
    <property type="entry name" value="REGULATOR-RELATED"/>
    <property type="match status" value="1"/>
</dbReference>
<gene>
    <name evidence="2" type="ORF">BKA55DRAFT_695569</name>
</gene>
<comment type="caution">
    <text evidence="2">The sequence shown here is derived from an EMBL/GenBank/DDBJ whole genome shotgun (WGS) entry which is preliminary data.</text>
</comment>
<proteinExistence type="predicted"/>
<dbReference type="Pfam" id="PF13401">
    <property type="entry name" value="AAA_22"/>
    <property type="match status" value="1"/>
</dbReference>
<dbReference type="GO" id="GO:0043531">
    <property type="term" value="F:ADP binding"/>
    <property type="evidence" value="ECO:0007669"/>
    <property type="project" value="InterPro"/>
</dbReference>
<sequence length="402" mass="44868">MHQSLPTTTFPFLPAPYSDAKVRSARSSTGFSAKKKHISLLGAAGIGKSSLARTVARDSRIAKEYLAHRYFVDCESAVSINLLVTVTAGAVNIRTEENSQSLRSHVKHFLARHATLLVVDGFETVCENDTVQVESFLRELRKIKSLLLILNIRGTEVPLPEAWCKRLEVEPLDIDQAKDMFISIAHESKDGPVLDDPGFMELVSAMDGLPLAIELMAKRVLDQPDRKLSHHLQQWMISHTAVLGRSVPSRLTSLDSSLELSYNSPRMMVDARNLLAILSLLPEGLPIDEIRNVLPSATEDPSWPLLKTSFGFQQNERIKLLGPTRSFILRKQTRTPIDDKLLEPLRNYMFRLAATARGFGGANGADVVERLTPEIGNFNTVIRYLLKIRHEVGIHLTRTAHD</sequence>
<dbReference type="Proteomes" id="UP000720189">
    <property type="component" value="Unassembled WGS sequence"/>
</dbReference>
<dbReference type="InterPro" id="IPR049945">
    <property type="entry name" value="AAA_22"/>
</dbReference>
<evidence type="ECO:0000313" key="2">
    <source>
        <dbReference type="EMBL" id="KAH7232145.1"/>
    </source>
</evidence>
<protein>
    <submittedName>
        <fullName evidence="2">P-loop containing nucleoside triphosphate hydrolase protein</fullName>
    </submittedName>
</protein>
<accession>A0A9P9G4Y8</accession>
<evidence type="ECO:0000313" key="3">
    <source>
        <dbReference type="Proteomes" id="UP000720189"/>
    </source>
</evidence>
<dbReference type="Gene3D" id="3.40.50.300">
    <property type="entry name" value="P-loop containing nucleotide triphosphate hydrolases"/>
    <property type="match status" value="1"/>
</dbReference>
<dbReference type="InterPro" id="IPR027417">
    <property type="entry name" value="P-loop_NTPase"/>
</dbReference>
<dbReference type="AlphaFoldDB" id="A0A9P9G4Y8"/>
<organism evidence="2 3">
    <name type="scientific">Fusarium redolens</name>
    <dbReference type="NCBI Taxonomy" id="48865"/>
    <lineage>
        <taxon>Eukaryota</taxon>
        <taxon>Fungi</taxon>
        <taxon>Dikarya</taxon>
        <taxon>Ascomycota</taxon>
        <taxon>Pezizomycotina</taxon>
        <taxon>Sordariomycetes</taxon>
        <taxon>Hypocreomycetidae</taxon>
        <taxon>Hypocreales</taxon>
        <taxon>Nectriaceae</taxon>
        <taxon>Fusarium</taxon>
        <taxon>Fusarium redolens species complex</taxon>
    </lineage>
</organism>
<dbReference type="GeneID" id="70230120"/>
<dbReference type="GO" id="GO:0016787">
    <property type="term" value="F:hydrolase activity"/>
    <property type="evidence" value="ECO:0007669"/>
    <property type="project" value="UniProtKB-KW"/>
</dbReference>
<dbReference type="SUPFAM" id="SSF52540">
    <property type="entry name" value="P-loop containing nucleoside triphosphate hydrolases"/>
    <property type="match status" value="1"/>
</dbReference>
<reference evidence="2" key="1">
    <citation type="journal article" date="2021" name="Nat. Commun.">
        <title>Genetic determinants of endophytism in the Arabidopsis root mycobiome.</title>
        <authorList>
            <person name="Mesny F."/>
            <person name="Miyauchi S."/>
            <person name="Thiergart T."/>
            <person name="Pickel B."/>
            <person name="Atanasova L."/>
            <person name="Karlsson M."/>
            <person name="Huettel B."/>
            <person name="Barry K.W."/>
            <person name="Haridas S."/>
            <person name="Chen C."/>
            <person name="Bauer D."/>
            <person name="Andreopoulos W."/>
            <person name="Pangilinan J."/>
            <person name="LaButti K."/>
            <person name="Riley R."/>
            <person name="Lipzen A."/>
            <person name="Clum A."/>
            <person name="Drula E."/>
            <person name="Henrissat B."/>
            <person name="Kohler A."/>
            <person name="Grigoriev I.V."/>
            <person name="Martin F.M."/>
            <person name="Hacquard S."/>
        </authorList>
    </citation>
    <scope>NUCLEOTIDE SEQUENCE</scope>
    <source>
        <strain evidence="2">MPI-CAGE-AT-0023</strain>
    </source>
</reference>
<keyword evidence="2" id="KW-0378">Hydrolase</keyword>
<feature type="domain" description="ORC1/DEAH AAA+ ATPase" evidence="1">
    <location>
        <begin position="35"/>
        <end position="143"/>
    </location>
</feature>
<keyword evidence="3" id="KW-1185">Reference proteome</keyword>
<name>A0A9P9G4Y8_FUSRE</name>
<dbReference type="OrthoDB" id="621413at2759"/>
<dbReference type="RefSeq" id="XP_046043805.1">
    <property type="nucleotide sequence ID" value="XM_046200166.1"/>
</dbReference>
<dbReference type="PANTHER" id="PTHR47691:SF3">
    <property type="entry name" value="HTH-TYPE TRANSCRIPTIONAL REGULATOR RV0890C-RELATED"/>
    <property type="match status" value="1"/>
</dbReference>
<dbReference type="EMBL" id="JAGMUX010000019">
    <property type="protein sequence ID" value="KAH7232145.1"/>
    <property type="molecule type" value="Genomic_DNA"/>
</dbReference>
<evidence type="ECO:0000259" key="1">
    <source>
        <dbReference type="Pfam" id="PF13401"/>
    </source>
</evidence>